<organism evidence="4">
    <name type="scientific">Echinostoma caproni</name>
    <dbReference type="NCBI Taxonomy" id="27848"/>
    <lineage>
        <taxon>Eukaryota</taxon>
        <taxon>Metazoa</taxon>
        <taxon>Spiralia</taxon>
        <taxon>Lophotrochozoa</taxon>
        <taxon>Platyhelminthes</taxon>
        <taxon>Trematoda</taxon>
        <taxon>Digenea</taxon>
        <taxon>Plagiorchiida</taxon>
        <taxon>Echinostomata</taxon>
        <taxon>Echinostomatoidea</taxon>
        <taxon>Echinostomatidae</taxon>
        <taxon>Echinostoma</taxon>
    </lineage>
</organism>
<dbReference type="SUPFAM" id="SSF49854">
    <property type="entry name" value="Spermadhesin, CUB domain"/>
    <property type="match status" value="1"/>
</dbReference>
<keyword evidence="1" id="KW-0472">Membrane</keyword>
<gene>
    <name evidence="2" type="ORF">ECPE_LOCUS11476</name>
</gene>
<dbReference type="Proteomes" id="UP000272942">
    <property type="component" value="Unassembled WGS sequence"/>
</dbReference>
<reference evidence="4" key="1">
    <citation type="submission" date="2016-06" db="UniProtKB">
        <authorList>
            <consortium name="WormBaseParasite"/>
        </authorList>
    </citation>
    <scope>IDENTIFICATION</scope>
</reference>
<dbReference type="WBParaSite" id="ECPE_0001151101-mRNA-1">
    <property type="protein sequence ID" value="ECPE_0001151101-mRNA-1"/>
    <property type="gene ID" value="ECPE_0001151101"/>
</dbReference>
<feature type="transmembrane region" description="Helical" evidence="1">
    <location>
        <begin position="325"/>
        <end position="346"/>
    </location>
</feature>
<name>A0A183AWZ1_9TREM</name>
<evidence type="ECO:0000313" key="3">
    <source>
        <dbReference type="Proteomes" id="UP000272942"/>
    </source>
</evidence>
<keyword evidence="1" id="KW-1133">Transmembrane helix</keyword>
<accession>A0A183AWZ1</accession>
<keyword evidence="1" id="KW-0812">Transmembrane</keyword>
<proteinExistence type="predicted"/>
<evidence type="ECO:0000256" key="1">
    <source>
        <dbReference type="SAM" id="Phobius"/>
    </source>
</evidence>
<sequence length="347" mass="38114">MVLQDIKKCGETNLVANEAPKELILPKEAAPDCKWNITTTTWRTIQLSWPKDSAEDCVKLEGPSIAKENEEWCAKTAKNVQAKAYVIVTRKPSEPSLPASNQEVKEIKLFYQLVNDAECSTGVAKPTVEIQSLMYLQEQPHGQMRCVKVTYADSTSSTTPQEICGEEGKNVFTADVSKAVIVTFENPSGSAGSEMENFKVYYQLVNDNRCADTPNPPTDKTQSFSVAKSVDVIPAGLLCAWSLPTTGGKKIRVTLDVDSAKNENQCVTVTDADKTKTARVCGKEQQNTFISGGKDVTVTFGEQSAEKTDVANFKIYYQLDVGVQLMSSTILLIACPLVGMYTLNWYM</sequence>
<evidence type="ECO:0000313" key="4">
    <source>
        <dbReference type="WBParaSite" id="ECPE_0001151101-mRNA-1"/>
    </source>
</evidence>
<keyword evidence="3" id="KW-1185">Reference proteome</keyword>
<reference evidence="2 3" key="2">
    <citation type="submission" date="2018-11" db="EMBL/GenBank/DDBJ databases">
        <authorList>
            <consortium name="Pathogen Informatics"/>
        </authorList>
    </citation>
    <scope>NUCLEOTIDE SEQUENCE [LARGE SCALE GENOMIC DNA]</scope>
    <source>
        <strain evidence="2 3">Egypt</strain>
    </source>
</reference>
<evidence type="ECO:0000313" key="2">
    <source>
        <dbReference type="EMBL" id="VDP88552.1"/>
    </source>
</evidence>
<dbReference type="InterPro" id="IPR035914">
    <property type="entry name" value="Sperma_CUB_dom_sf"/>
</dbReference>
<dbReference type="EMBL" id="UZAN01050910">
    <property type="protein sequence ID" value="VDP88552.1"/>
    <property type="molecule type" value="Genomic_DNA"/>
</dbReference>
<dbReference type="Gene3D" id="2.60.120.290">
    <property type="entry name" value="Spermadhesin, CUB domain"/>
    <property type="match status" value="1"/>
</dbReference>
<protein>
    <submittedName>
        <fullName evidence="4">CUB domain-containing protein</fullName>
    </submittedName>
</protein>
<dbReference type="AlphaFoldDB" id="A0A183AWZ1"/>